<feature type="compositionally biased region" description="Polar residues" evidence="1">
    <location>
        <begin position="367"/>
        <end position="376"/>
    </location>
</feature>
<reference evidence="3" key="1">
    <citation type="submission" date="2025-08" db="UniProtKB">
        <authorList>
            <consortium name="RefSeq"/>
        </authorList>
    </citation>
    <scope>IDENTIFICATION</scope>
</reference>
<feature type="compositionally biased region" description="Low complexity" evidence="1">
    <location>
        <begin position="223"/>
        <end position="232"/>
    </location>
</feature>
<name>A0ABM3M5Y4_BICAN</name>
<accession>A0ABM3M5Y4</accession>
<feature type="compositionally biased region" description="Basic residues" evidence="1">
    <location>
        <begin position="141"/>
        <end position="153"/>
    </location>
</feature>
<feature type="region of interest" description="Disordered" evidence="1">
    <location>
        <begin position="255"/>
        <end position="274"/>
    </location>
</feature>
<gene>
    <name evidence="3" type="primary">LOC112045525</name>
</gene>
<evidence type="ECO:0000313" key="3">
    <source>
        <dbReference type="RefSeq" id="XP_052746884.1"/>
    </source>
</evidence>
<feature type="region of interest" description="Disordered" evidence="1">
    <location>
        <begin position="126"/>
        <end position="162"/>
    </location>
</feature>
<feature type="region of interest" description="Disordered" evidence="1">
    <location>
        <begin position="284"/>
        <end position="306"/>
    </location>
</feature>
<dbReference type="Proteomes" id="UP001652582">
    <property type="component" value="Chromosome Z"/>
</dbReference>
<dbReference type="RefSeq" id="XP_052746884.1">
    <property type="nucleotide sequence ID" value="XM_052890924.1"/>
</dbReference>
<protein>
    <submittedName>
        <fullName evidence="3">Uncharacterized protein LOC112045525 isoform X4</fullName>
    </submittedName>
</protein>
<evidence type="ECO:0000313" key="2">
    <source>
        <dbReference type="Proteomes" id="UP001652582"/>
    </source>
</evidence>
<feature type="compositionally biased region" description="Basic residues" evidence="1">
    <location>
        <begin position="293"/>
        <end position="306"/>
    </location>
</feature>
<feature type="region of interest" description="Disordered" evidence="1">
    <location>
        <begin position="223"/>
        <end position="242"/>
    </location>
</feature>
<keyword evidence="2" id="KW-1185">Reference proteome</keyword>
<evidence type="ECO:0000256" key="1">
    <source>
        <dbReference type="SAM" id="MobiDB-lite"/>
    </source>
</evidence>
<proteinExistence type="predicted"/>
<feature type="region of interest" description="Disordered" evidence="1">
    <location>
        <begin position="342"/>
        <end position="376"/>
    </location>
</feature>
<sequence length="376" mass="40377">MQEAHCSCNHMPADVRERLRRAADDARAERVHVHEAGRAARRRRRRARVGGRRYAGLLLLNCRGRRTFRRRLGRHQDVAQRLVGRLLFGNIFLLGLELPELHDGGAAGAVREPAARHLRVAAAGDGRVRADQRRLPGRAGPRARARQRRHRAGLRGGGAGRAALGHAGAGGAGGAGRAVRARHDVVAHELRRRAQRPPAGVAGARARGPPVAAAVARLPDADVAADADPGQPDDAHHVLHGGGGLLHHAELQRRAVAAPQAARPRQAHQGAAVDAGAVRVAERAAAAGARGQRAGRRAGRRAHHAVRRARLLPARRRRARAREARVRAAHLQLQTVGTSLVSAGSTPRVTRHRAGRGGAGRWRSVRTSTQRAYVQR</sequence>
<dbReference type="GeneID" id="112045525"/>
<organism evidence="2 3">
    <name type="scientific">Bicyclus anynana</name>
    <name type="common">Squinting bush brown butterfly</name>
    <dbReference type="NCBI Taxonomy" id="110368"/>
    <lineage>
        <taxon>Eukaryota</taxon>
        <taxon>Metazoa</taxon>
        <taxon>Ecdysozoa</taxon>
        <taxon>Arthropoda</taxon>
        <taxon>Hexapoda</taxon>
        <taxon>Insecta</taxon>
        <taxon>Pterygota</taxon>
        <taxon>Neoptera</taxon>
        <taxon>Endopterygota</taxon>
        <taxon>Lepidoptera</taxon>
        <taxon>Glossata</taxon>
        <taxon>Ditrysia</taxon>
        <taxon>Papilionoidea</taxon>
        <taxon>Nymphalidae</taxon>
        <taxon>Satyrinae</taxon>
        <taxon>Satyrini</taxon>
        <taxon>Mycalesina</taxon>
        <taxon>Bicyclus</taxon>
    </lineage>
</organism>